<evidence type="ECO:0000313" key="2">
    <source>
        <dbReference type="EMBL" id="EGH44862.1"/>
    </source>
</evidence>
<comment type="caution">
    <text evidence="2">The sequence shown here is derived from an EMBL/GenBank/DDBJ whole genome shotgun (WGS) entry which is preliminary data.</text>
</comment>
<feature type="non-terminal residue" evidence="2">
    <location>
        <position position="127"/>
    </location>
</feature>
<dbReference type="GO" id="GO:0016301">
    <property type="term" value="F:kinase activity"/>
    <property type="evidence" value="ECO:0007669"/>
    <property type="project" value="UniProtKB-KW"/>
</dbReference>
<proteinExistence type="predicted"/>
<dbReference type="AlphaFoldDB" id="F3GCR2"/>
<dbReference type="Gene3D" id="3.30.450.20">
    <property type="entry name" value="PAS domain"/>
    <property type="match status" value="2"/>
</dbReference>
<dbReference type="HOGENOM" id="CLU_1975272_0_0_6"/>
<feature type="transmembrane region" description="Helical" evidence="1">
    <location>
        <begin position="9"/>
        <end position="27"/>
    </location>
</feature>
<keyword evidence="1" id="KW-1133">Transmembrane helix</keyword>
<keyword evidence="1" id="KW-0812">Transmembrane</keyword>
<evidence type="ECO:0000256" key="1">
    <source>
        <dbReference type="SAM" id="Phobius"/>
    </source>
</evidence>
<name>F3GCR2_PSESJ</name>
<keyword evidence="2" id="KW-0808">Transferase</keyword>
<evidence type="ECO:0000313" key="3">
    <source>
        <dbReference type="Proteomes" id="UP000004986"/>
    </source>
</evidence>
<keyword evidence="3" id="KW-1185">Reference proteome</keyword>
<keyword evidence="1" id="KW-0472">Membrane</keyword>
<dbReference type="EMBL" id="AEAI01001103">
    <property type="protein sequence ID" value="EGH44862.1"/>
    <property type="molecule type" value="Genomic_DNA"/>
</dbReference>
<protein>
    <submittedName>
        <fullName evidence="2">Histidine kinase, HAMP region:Cache: chemotaxis sensory transducer</fullName>
    </submittedName>
</protein>
<accession>F3GCR2</accession>
<keyword evidence="2" id="KW-0418">Kinase</keyword>
<sequence length="127" mass="13913">MNLKFRHKILLAAAGVVVLAFALFTFYNDYLQRKTINQNLESSVGQAGQLTASSVQNWLSGRILVLENLTQNVAFQGVNSDLRGLVSQSALVSTFQFTYVGDSKGAFTQRPNVDMPAGYDPRQRPGG</sequence>
<organism evidence="2 3">
    <name type="scientific">Pseudomonas syringae pv. pisi str. 1704B</name>
    <dbReference type="NCBI Taxonomy" id="629263"/>
    <lineage>
        <taxon>Bacteria</taxon>
        <taxon>Pseudomonadati</taxon>
        <taxon>Pseudomonadota</taxon>
        <taxon>Gammaproteobacteria</taxon>
        <taxon>Pseudomonadales</taxon>
        <taxon>Pseudomonadaceae</taxon>
        <taxon>Pseudomonas</taxon>
        <taxon>Pseudomonas syringae</taxon>
    </lineage>
</organism>
<reference evidence="2 3" key="1">
    <citation type="journal article" date="2011" name="PLoS Pathog.">
        <title>Dynamic evolution of pathogenicity revealed by sequencing and comparative genomics of 19 Pseudomonas syringae isolates.</title>
        <authorList>
            <person name="Baltrus D.A."/>
            <person name="Nishimura M.T."/>
            <person name="Romanchuk A."/>
            <person name="Chang J.H."/>
            <person name="Mukhtar M.S."/>
            <person name="Cherkis K."/>
            <person name="Roach J."/>
            <person name="Grant S.R."/>
            <person name="Jones C.D."/>
            <person name="Dangl J.L."/>
        </authorList>
    </citation>
    <scope>NUCLEOTIDE SEQUENCE [LARGE SCALE GENOMIC DNA]</scope>
    <source>
        <strain evidence="2 3">1704B</strain>
    </source>
</reference>
<dbReference type="Proteomes" id="UP000004986">
    <property type="component" value="Unassembled WGS sequence"/>
</dbReference>
<gene>
    <name evidence="2" type="ORF">PSYPI_21862</name>
</gene>